<dbReference type="EMBL" id="JACIGE010000008">
    <property type="protein sequence ID" value="MBB4247871.1"/>
    <property type="molecule type" value="Genomic_DNA"/>
</dbReference>
<dbReference type="GO" id="GO:0016740">
    <property type="term" value="F:transferase activity"/>
    <property type="evidence" value="ECO:0007669"/>
    <property type="project" value="UniProtKB-KW"/>
</dbReference>
<dbReference type="CDD" id="cd00761">
    <property type="entry name" value="Glyco_tranf_GTA_type"/>
    <property type="match status" value="1"/>
</dbReference>
<dbReference type="RefSeq" id="WP_153116984.1">
    <property type="nucleotide sequence ID" value="NZ_JACIGE010000008.1"/>
</dbReference>
<proteinExistence type="predicted"/>
<evidence type="ECO:0000259" key="1">
    <source>
        <dbReference type="Pfam" id="PF00535"/>
    </source>
</evidence>
<dbReference type="Pfam" id="PF00535">
    <property type="entry name" value="Glycos_transf_2"/>
    <property type="match status" value="1"/>
</dbReference>
<dbReference type="Gene3D" id="3.90.550.10">
    <property type="entry name" value="Spore Coat Polysaccharide Biosynthesis Protein SpsA, Chain A"/>
    <property type="match status" value="1"/>
</dbReference>
<dbReference type="OrthoDB" id="433681at2"/>
<gene>
    <name evidence="2" type="ORF">GGD90_002257</name>
</gene>
<comment type="caution">
    <text evidence="2">The sequence shown here is derived from an EMBL/GenBank/DDBJ whole genome shotgun (WGS) entry which is preliminary data.</text>
</comment>
<reference evidence="2 3" key="1">
    <citation type="submission" date="2020-08" db="EMBL/GenBank/DDBJ databases">
        <title>Genome sequencing of Purple Non-Sulfur Bacteria from various extreme environments.</title>
        <authorList>
            <person name="Mayer M."/>
        </authorList>
    </citation>
    <scope>NUCLEOTIDE SEQUENCE [LARGE SCALE GENOMIC DNA]</scope>
    <source>
        <strain evidence="2 3">2761</strain>
    </source>
</reference>
<protein>
    <submittedName>
        <fullName evidence="2">Glycosyltransferase involved in cell wall biosynthesis</fullName>
    </submittedName>
</protein>
<accession>A0A840G8V0</accession>
<dbReference type="PANTHER" id="PTHR43685:SF11">
    <property type="entry name" value="GLYCOSYLTRANSFERASE TAGX-RELATED"/>
    <property type="match status" value="1"/>
</dbReference>
<sequence>MPTPVVSVIIPSYNCAPYLRETVDSILAQTGDFVLDVIVVDDGSTDGTPEIARACGDSVRVFEQANAGVCAARNRGLRESRGDFVAFVDHDDYWFPHKLANQLVAFAQHPEVDVVYSDISYWFVNRQTRRFDPPETFAEHAVANGIDPEMSGWIYHRMLLECCPLTSAALIRRTPLLATGGFDEFLPYSEDWDLFLRLSRSSQFLKLREKTVLYRQHARQGSRVARPIDYRSRLVMRAFAQWGRASPDGRAISLREFRRTLAGFHFGFGLLHASRSAGADRALARSAFFRAWRTDPFNPKPLAYWLATGLGWTAR</sequence>
<dbReference type="InterPro" id="IPR050834">
    <property type="entry name" value="Glycosyltransf_2"/>
</dbReference>
<feature type="domain" description="Glycosyltransferase 2-like" evidence="1">
    <location>
        <begin position="7"/>
        <end position="130"/>
    </location>
</feature>
<dbReference type="Proteomes" id="UP000587070">
    <property type="component" value="Unassembled WGS sequence"/>
</dbReference>
<organism evidence="2 3">
    <name type="scientific">Rhodocyclus tenuis</name>
    <name type="common">Rhodospirillum tenue</name>
    <dbReference type="NCBI Taxonomy" id="1066"/>
    <lineage>
        <taxon>Bacteria</taxon>
        <taxon>Pseudomonadati</taxon>
        <taxon>Pseudomonadota</taxon>
        <taxon>Betaproteobacteria</taxon>
        <taxon>Rhodocyclales</taxon>
        <taxon>Rhodocyclaceae</taxon>
        <taxon>Rhodocyclus</taxon>
    </lineage>
</organism>
<dbReference type="SUPFAM" id="SSF53448">
    <property type="entry name" value="Nucleotide-diphospho-sugar transferases"/>
    <property type="match status" value="1"/>
</dbReference>
<dbReference type="InterPro" id="IPR029044">
    <property type="entry name" value="Nucleotide-diphossugar_trans"/>
</dbReference>
<dbReference type="PANTHER" id="PTHR43685">
    <property type="entry name" value="GLYCOSYLTRANSFERASE"/>
    <property type="match status" value="1"/>
</dbReference>
<evidence type="ECO:0000313" key="3">
    <source>
        <dbReference type="Proteomes" id="UP000587070"/>
    </source>
</evidence>
<keyword evidence="2" id="KW-0808">Transferase</keyword>
<dbReference type="InterPro" id="IPR001173">
    <property type="entry name" value="Glyco_trans_2-like"/>
</dbReference>
<name>A0A840G8V0_RHOTE</name>
<evidence type="ECO:0000313" key="2">
    <source>
        <dbReference type="EMBL" id="MBB4247871.1"/>
    </source>
</evidence>
<dbReference type="AlphaFoldDB" id="A0A840G8V0"/>
<keyword evidence="3" id="KW-1185">Reference proteome</keyword>